<accession>A0A0C9X2J9</accession>
<dbReference type="EMBL" id="KN838553">
    <property type="protein sequence ID" value="KIK06360.1"/>
    <property type="molecule type" value="Genomic_DNA"/>
</dbReference>
<evidence type="ECO:0000313" key="2">
    <source>
        <dbReference type="EMBL" id="KIK06360.1"/>
    </source>
</evidence>
<keyword evidence="1" id="KW-1133">Transmembrane helix</keyword>
<reference evidence="2 3" key="1">
    <citation type="submission" date="2014-04" db="EMBL/GenBank/DDBJ databases">
        <authorList>
            <consortium name="DOE Joint Genome Institute"/>
            <person name="Kuo A."/>
            <person name="Kohler A."/>
            <person name="Nagy L.G."/>
            <person name="Floudas D."/>
            <person name="Copeland A."/>
            <person name="Barry K.W."/>
            <person name="Cichocki N."/>
            <person name="Veneault-Fourrey C."/>
            <person name="LaButti K."/>
            <person name="Lindquist E.A."/>
            <person name="Lipzen A."/>
            <person name="Lundell T."/>
            <person name="Morin E."/>
            <person name="Murat C."/>
            <person name="Sun H."/>
            <person name="Tunlid A."/>
            <person name="Henrissat B."/>
            <person name="Grigoriev I.V."/>
            <person name="Hibbett D.S."/>
            <person name="Martin F."/>
            <person name="Nordberg H.P."/>
            <person name="Cantor M.N."/>
            <person name="Hua S.X."/>
        </authorList>
    </citation>
    <scope>NUCLEOTIDE SEQUENCE [LARGE SCALE GENOMIC DNA]</scope>
    <source>
        <strain evidence="2 3">LaAM-08-1</strain>
    </source>
</reference>
<evidence type="ECO:0000313" key="3">
    <source>
        <dbReference type="Proteomes" id="UP000054477"/>
    </source>
</evidence>
<dbReference type="Proteomes" id="UP000054477">
    <property type="component" value="Unassembled WGS sequence"/>
</dbReference>
<name>A0A0C9X2J9_9AGAR</name>
<reference evidence="3" key="2">
    <citation type="submission" date="2015-01" db="EMBL/GenBank/DDBJ databases">
        <title>Evolutionary Origins and Diversification of the Mycorrhizal Mutualists.</title>
        <authorList>
            <consortium name="DOE Joint Genome Institute"/>
            <consortium name="Mycorrhizal Genomics Consortium"/>
            <person name="Kohler A."/>
            <person name="Kuo A."/>
            <person name="Nagy L.G."/>
            <person name="Floudas D."/>
            <person name="Copeland A."/>
            <person name="Barry K.W."/>
            <person name="Cichocki N."/>
            <person name="Veneault-Fourrey C."/>
            <person name="LaButti K."/>
            <person name="Lindquist E.A."/>
            <person name="Lipzen A."/>
            <person name="Lundell T."/>
            <person name="Morin E."/>
            <person name="Murat C."/>
            <person name="Riley R."/>
            <person name="Ohm R."/>
            <person name="Sun H."/>
            <person name="Tunlid A."/>
            <person name="Henrissat B."/>
            <person name="Grigoriev I.V."/>
            <person name="Hibbett D.S."/>
            <person name="Martin F."/>
        </authorList>
    </citation>
    <scope>NUCLEOTIDE SEQUENCE [LARGE SCALE GENOMIC DNA]</scope>
    <source>
        <strain evidence="3">LaAM-08-1</strain>
    </source>
</reference>
<dbReference type="AlphaFoldDB" id="A0A0C9X2J9"/>
<organism evidence="2 3">
    <name type="scientific">Laccaria amethystina LaAM-08-1</name>
    <dbReference type="NCBI Taxonomy" id="1095629"/>
    <lineage>
        <taxon>Eukaryota</taxon>
        <taxon>Fungi</taxon>
        <taxon>Dikarya</taxon>
        <taxon>Basidiomycota</taxon>
        <taxon>Agaricomycotina</taxon>
        <taxon>Agaricomycetes</taxon>
        <taxon>Agaricomycetidae</taxon>
        <taxon>Agaricales</taxon>
        <taxon>Agaricineae</taxon>
        <taxon>Hydnangiaceae</taxon>
        <taxon>Laccaria</taxon>
    </lineage>
</organism>
<keyword evidence="1" id="KW-0472">Membrane</keyword>
<gene>
    <name evidence="2" type="ORF">K443DRAFT_674343</name>
</gene>
<dbReference type="HOGENOM" id="CLU_115944_0_0_1"/>
<evidence type="ECO:0000256" key="1">
    <source>
        <dbReference type="SAM" id="Phobius"/>
    </source>
</evidence>
<protein>
    <submittedName>
        <fullName evidence="2">Uncharacterized protein</fullName>
    </submittedName>
</protein>
<sequence length="205" mass="23013">MTYGRLWGRLYQYKTPLTLCVDRASYSIDFSHFTNQTMTKLFIVILITALALNNFALGAPASYSSSIRGTKSILEGDLQNHRLKPQSNHAVVPELYARDPLFGGIFRGIKKAVGVVKKVVGTARKIVGTARKIIGTAKQIVSTASKFAPPVGKIAKFLPRELEEVSEREYLDELFGRELDDYIFEREYDEELVRDFNDAAMDGLD</sequence>
<keyword evidence="1" id="KW-0812">Transmembrane</keyword>
<proteinExistence type="predicted"/>
<feature type="transmembrane region" description="Helical" evidence="1">
    <location>
        <begin position="41"/>
        <end position="63"/>
    </location>
</feature>
<keyword evidence="3" id="KW-1185">Reference proteome</keyword>
<dbReference type="OrthoDB" id="2860245at2759"/>